<sequence>MKYAKQQKALIKELLDSSNNYIEQPLFNEEHPYYNTNLARKYLYRYRDAKTNLKQSNALTKLYQQDISRIDDSELQSLLTKYKQEELASQKEYIAIQQEVINTINKVPDARYKLLLTNYYLNDIPLVQIASNWEQSYTQNRGCTFRAIKYIHVEALKQVCEVLHGGNNG</sequence>
<evidence type="ECO:0000313" key="1">
    <source>
        <dbReference type="EMBL" id="EEP65177.1"/>
    </source>
</evidence>
<name>C4FQI4_9FIRM</name>
<dbReference type="Proteomes" id="UP000003529">
    <property type="component" value="Unassembled WGS sequence"/>
</dbReference>
<evidence type="ECO:0000313" key="2">
    <source>
        <dbReference type="Proteomes" id="UP000003529"/>
    </source>
</evidence>
<comment type="caution">
    <text evidence="1">The sequence shown here is derived from an EMBL/GenBank/DDBJ whole genome shotgun (WGS) entry which is preliminary data.</text>
</comment>
<keyword evidence="2" id="KW-1185">Reference proteome</keyword>
<dbReference type="AlphaFoldDB" id="C4FQI4"/>
<evidence type="ECO:0008006" key="3">
    <source>
        <dbReference type="Google" id="ProtNLM"/>
    </source>
</evidence>
<dbReference type="HOGENOM" id="CLU_1577821_0_0_9"/>
<gene>
    <name evidence="1" type="ORF">VEIDISOL_01052</name>
</gene>
<dbReference type="EMBL" id="ACIK02000010">
    <property type="protein sequence ID" value="EEP65177.1"/>
    <property type="molecule type" value="Genomic_DNA"/>
</dbReference>
<accession>C4FQI4</accession>
<protein>
    <recommendedName>
        <fullName evidence="3">Phage transcriptional regulator, RinA family</fullName>
    </recommendedName>
</protein>
<dbReference type="RefSeq" id="WP_005386435.1">
    <property type="nucleotide sequence ID" value="NZ_GG667604.1"/>
</dbReference>
<organism evidence="1 2">
    <name type="scientific">Veillonella dispar ATCC 17748</name>
    <dbReference type="NCBI Taxonomy" id="546273"/>
    <lineage>
        <taxon>Bacteria</taxon>
        <taxon>Bacillati</taxon>
        <taxon>Bacillota</taxon>
        <taxon>Negativicutes</taxon>
        <taxon>Veillonellales</taxon>
        <taxon>Veillonellaceae</taxon>
        <taxon>Veillonella</taxon>
    </lineage>
</organism>
<reference evidence="1" key="1">
    <citation type="submission" date="2009-04" db="EMBL/GenBank/DDBJ databases">
        <authorList>
            <person name="Weinstock G."/>
            <person name="Sodergren E."/>
            <person name="Clifton S."/>
            <person name="Fulton L."/>
            <person name="Fulton B."/>
            <person name="Courtney L."/>
            <person name="Fronick C."/>
            <person name="Harrison M."/>
            <person name="Strong C."/>
            <person name="Farmer C."/>
            <person name="Delahaunty K."/>
            <person name="Markovic C."/>
            <person name="Hall O."/>
            <person name="Minx P."/>
            <person name="Tomlinson C."/>
            <person name="Mitreva M."/>
            <person name="Nelson J."/>
            <person name="Hou S."/>
            <person name="Wollam A."/>
            <person name="Pepin K.H."/>
            <person name="Johnson M."/>
            <person name="Bhonagiri V."/>
            <person name="Nash W.E."/>
            <person name="Warren W."/>
            <person name="Chinwalla A."/>
            <person name="Mardis E.R."/>
            <person name="Wilson R.K."/>
        </authorList>
    </citation>
    <scope>NUCLEOTIDE SEQUENCE [LARGE SCALE GENOMIC DNA]</scope>
    <source>
        <strain evidence="1">ATCC 17748</strain>
    </source>
</reference>
<proteinExistence type="predicted"/>